<dbReference type="Gene3D" id="3.40.50.300">
    <property type="entry name" value="P-loop containing nucleotide triphosphate hydrolases"/>
    <property type="match status" value="2"/>
</dbReference>
<dbReference type="GO" id="GO:0140359">
    <property type="term" value="F:ABC-type transporter activity"/>
    <property type="evidence" value="ECO:0007669"/>
    <property type="project" value="InterPro"/>
</dbReference>
<dbReference type="InterPro" id="IPR036640">
    <property type="entry name" value="ABC1_TM_sf"/>
</dbReference>
<evidence type="ECO:0000259" key="12">
    <source>
        <dbReference type="PROSITE" id="PS50893"/>
    </source>
</evidence>
<feature type="transmembrane region" description="Helical" evidence="11">
    <location>
        <begin position="132"/>
        <end position="149"/>
    </location>
</feature>
<protein>
    <recommendedName>
        <fullName evidence="16">P-loop containing nucleoside triphosphate hydrolase protein</fullName>
    </recommendedName>
</protein>
<dbReference type="InterPro" id="IPR027417">
    <property type="entry name" value="P-loop_NTPase"/>
</dbReference>
<dbReference type="GO" id="GO:0005524">
    <property type="term" value="F:ATP binding"/>
    <property type="evidence" value="ECO:0007669"/>
    <property type="project" value="UniProtKB-KW"/>
</dbReference>
<dbReference type="PANTHER" id="PTHR24223">
    <property type="entry name" value="ATP-BINDING CASSETTE SUB-FAMILY C"/>
    <property type="match status" value="1"/>
</dbReference>
<dbReference type="CDD" id="cd03244">
    <property type="entry name" value="ABCC_MRP_domain2"/>
    <property type="match status" value="1"/>
</dbReference>
<dbReference type="STRING" id="1754190.A0A1Y2FP83"/>
<dbReference type="InterPro" id="IPR050173">
    <property type="entry name" value="ABC_transporter_C-like"/>
</dbReference>
<evidence type="ECO:0000256" key="5">
    <source>
        <dbReference type="ARBA" id="ARBA00022692"/>
    </source>
</evidence>
<dbReference type="EMBL" id="MCOG01000003">
    <property type="protein sequence ID" value="ORY85812.1"/>
    <property type="molecule type" value="Genomic_DNA"/>
</dbReference>
<evidence type="ECO:0000256" key="4">
    <source>
        <dbReference type="ARBA" id="ARBA00022554"/>
    </source>
</evidence>
<keyword evidence="15" id="KW-1185">Reference proteome</keyword>
<keyword evidence="7" id="KW-0067">ATP-binding</keyword>
<feature type="domain" description="ABC transmembrane type-1" evidence="13">
    <location>
        <begin position="96"/>
        <end position="378"/>
    </location>
</feature>
<dbReference type="PANTHER" id="PTHR24223:SF456">
    <property type="entry name" value="MULTIDRUG RESISTANCE-ASSOCIATED PROTEIN LETHAL(2)03659"/>
    <property type="match status" value="1"/>
</dbReference>
<keyword evidence="3" id="KW-0813">Transport</keyword>
<feature type="domain" description="ABC transmembrane type-1" evidence="13">
    <location>
        <begin position="714"/>
        <end position="989"/>
    </location>
</feature>
<comment type="subcellular location">
    <subcellularLocation>
        <location evidence="1">Vacuole membrane</location>
        <topology evidence="1">Multi-pass membrane protein</topology>
    </subcellularLocation>
</comment>
<evidence type="ECO:0000256" key="7">
    <source>
        <dbReference type="ARBA" id="ARBA00022840"/>
    </source>
</evidence>
<keyword evidence="9 11" id="KW-0472">Membrane</keyword>
<evidence type="ECO:0008006" key="16">
    <source>
        <dbReference type="Google" id="ProtNLM"/>
    </source>
</evidence>
<dbReference type="SUPFAM" id="SSF90123">
    <property type="entry name" value="ABC transporter transmembrane region"/>
    <property type="match status" value="2"/>
</dbReference>
<dbReference type="Proteomes" id="UP000193920">
    <property type="component" value="Unassembled WGS sequence"/>
</dbReference>
<keyword evidence="8 11" id="KW-1133">Transmembrane helix</keyword>
<keyword evidence="4" id="KW-0926">Vacuole</keyword>
<dbReference type="SUPFAM" id="SSF52540">
    <property type="entry name" value="P-loop containing nucleoside triphosphate hydrolases"/>
    <property type="match status" value="2"/>
</dbReference>
<dbReference type="FunFam" id="3.40.50.300:FF:000163">
    <property type="entry name" value="Multidrug resistance-associated protein member 4"/>
    <property type="match status" value="1"/>
</dbReference>
<evidence type="ECO:0000313" key="15">
    <source>
        <dbReference type="Proteomes" id="UP000193920"/>
    </source>
</evidence>
<dbReference type="InterPro" id="IPR003439">
    <property type="entry name" value="ABC_transporter-like_ATP-bd"/>
</dbReference>
<feature type="domain" description="ABC transporter" evidence="12">
    <location>
        <begin position="423"/>
        <end position="645"/>
    </location>
</feature>
<organism evidence="14 15">
    <name type="scientific">Neocallimastix californiae</name>
    <dbReference type="NCBI Taxonomy" id="1754190"/>
    <lineage>
        <taxon>Eukaryota</taxon>
        <taxon>Fungi</taxon>
        <taxon>Fungi incertae sedis</taxon>
        <taxon>Chytridiomycota</taxon>
        <taxon>Chytridiomycota incertae sedis</taxon>
        <taxon>Neocallimastigomycetes</taxon>
        <taxon>Neocallimastigales</taxon>
        <taxon>Neocallimastigaceae</taxon>
        <taxon>Neocallimastix</taxon>
    </lineage>
</organism>
<evidence type="ECO:0000256" key="11">
    <source>
        <dbReference type="SAM" id="Phobius"/>
    </source>
</evidence>
<dbReference type="CDD" id="cd03250">
    <property type="entry name" value="ABCC_MRP_domain1"/>
    <property type="match status" value="1"/>
</dbReference>
<keyword evidence="5 11" id="KW-0812">Transmembrane</keyword>
<proteinExistence type="inferred from homology"/>
<feature type="domain" description="ABC transporter" evidence="12">
    <location>
        <begin position="1025"/>
        <end position="1260"/>
    </location>
</feature>
<dbReference type="Pfam" id="PF00005">
    <property type="entry name" value="ABC_tran"/>
    <property type="match status" value="2"/>
</dbReference>
<evidence type="ECO:0000259" key="13">
    <source>
        <dbReference type="PROSITE" id="PS50929"/>
    </source>
</evidence>
<dbReference type="FunFam" id="1.20.1560.10:FF:000020">
    <property type="entry name" value="ABC metal ion transporter"/>
    <property type="match status" value="1"/>
</dbReference>
<dbReference type="SMART" id="SM00382">
    <property type="entry name" value="AAA"/>
    <property type="match status" value="2"/>
</dbReference>
<evidence type="ECO:0000256" key="10">
    <source>
        <dbReference type="SAM" id="MobiDB-lite"/>
    </source>
</evidence>
<dbReference type="InterPro" id="IPR017871">
    <property type="entry name" value="ABC_transporter-like_CS"/>
</dbReference>
<dbReference type="GO" id="GO:0016887">
    <property type="term" value="F:ATP hydrolysis activity"/>
    <property type="evidence" value="ECO:0007669"/>
    <property type="project" value="InterPro"/>
</dbReference>
<feature type="transmembrane region" description="Helical" evidence="11">
    <location>
        <begin position="703"/>
        <end position="725"/>
    </location>
</feature>
<dbReference type="Pfam" id="PF00664">
    <property type="entry name" value="ABC_membrane"/>
    <property type="match status" value="2"/>
</dbReference>
<evidence type="ECO:0000256" key="3">
    <source>
        <dbReference type="ARBA" id="ARBA00022448"/>
    </source>
</evidence>
<evidence type="ECO:0000256" key="8">
    <source>
        <dbReference type="ARBA" id="ARBA00022989"/>
    </source>
</evidence>
<gene>
    <name evidence="14" type="ORF">LY90DRAFT_394932</name>
</gene>
<feature type="region of interest" description="Disordered" evidence="10">
    <location>
        <begin position="658"/>
        <end position="689"/>
    </location>
</feature>
<feature type="transmembrane region" description="Helical" evidence="11">
    <location>
        <begin position="750"/>
        <end position="774"/>
    </location>
</feature>
<evidence type="ECO:0000313" key="14">
    <source>
        <dbReference type="EMBL" id="ORY85812.1"/>
    </source>
</evidence>
<dbReference type="GO" id="GO:0000329">
    <property type="term" value="C:fungal-type vacuole membrane"/>
    <property type="evidence" value="ECO:0007669"/>
    <property type="project" value="UniProtKB-ARBA"/>
</dbReference>
<evidence type="ECO:0000256" key="2">
    <source>
        <dbReference type="ARBA" id="ARBA00009726"/>
    </source>
</evidence>
<name>A0A1Y2FP83_9FUNG</name>
<dbReference type="PROSITE" id="PS00211">
    <property type="entry name" value="ABC_TRANSPORTER_1"/>
    <property type="match status" value="2"/>
</dbReference>
<feature type="transmembrane region" description="Helical" evidence="11">
    <location>
        <begin position="213"/>
        <end position="231"/>
    </location>
</feature>
<accession>A0A1Y2FP83</accession>
<dbReference type="PROSITE" id="PS50893">
    <property type="entry name" value="ABC_TRANSPORTER_2"/>
    <property type="match status" value="2"/>
</dbReference>
<dbReference type="InterPro" id="IPR011527">
    <property type="entry name" value="ABC1_TM_dom"/>
</dbReference>
<evidence type="ECO:0000256" key="6">
    <source>
        <dbReference type="ARBA" id="ARBA00022741"/>
    </source>
</evidence>
<evidence type="ECO:0000256" key="9">
    <source>
        <dbReference type="ARBA" id="ARBA00023136"/>
    </source>
</evidence>
<feature type="compositionally biased region" description="Basic and acidic residues" evidence="10">
    <location>
        <begin position="666"/>
        <end position="679"/>
    </location>
</feature>
<sequence>MFSKKEYPIPNEPKPSPYTHANPISRLLYIWQNEIFNIGYKRPIEENDIYLLDPKFKEEQNERKFYEKWDKAIDKKGKGNIVKTLLKVFGAKWISAGLFKVVSDLCNTFSPVFLEALLNHLTEREEGKDHEIYKGWLFVGCIFLLQILATLFTNLYMQIVSEVGLSVRSTLVGVIYRKSLKLSNKERQSIGDGQIVNLVSSDSNRFERLIMTLHYLWSGPLQLIIILVLLIRSLGFWSLIGFSIFVIVIPLQGVIMKLSARLRQKTAKLTDQRVKKTQEILGSMRIIKFFGWENSFLNVLSKLRTNELNHTKKAIYLRAETSTIFSIAPFLASALTFIAYSAAGNPLTSAKVFSCIAFFNKLRAPLAILPNTFSQLTDAWVSVKRLSRLLNAKELDDLPEIDKNNEYAIVVKDGEFNWESISLSDESVNLKKKPVESFKLHDININIKRGSLTAVVGAVGSGKSSLINAIIGEMKREGGKIIHGGTFSYCSQQPWIQNATIKDNILFGKEYNEELYDSVIENCCLSHDLEVFQDGDMTEIGERGITLSGGQKQRINLARAVYYDSDIILMDDPLSAVDAHVCRDLFDNCITGLLEGKTRILVTHQLHVLPDVDYIIVMKGGRIEEQGDYDELLKKNGEFARLMRTYGGIDESEDAKAKAAAKKKEKKETKKETKKEEKKKGKALMTQEERATGSVDSKVYKDYIIAAGGIFCAALVMLVVVIIQLCKLGNDMWLVYWTKDQFGLTTNTYILVYLVWNLVQVLLTLFYSVFMAIIGIRAARRIHRNAISRVLKAPVSFFDTTPLGRIINRFSKDQDSLDGMLFMAIQMLLTDVANTITTLCLMIYAAPLFGIALVPLLILYYFVQQYYRSTSRELKRIESITRSPIYTNITETLQGLPTIRAYDAQERFITYNQGLIDRNNRSQFLQLTAQRWLSVRLESIGSFIVLFDGVAGLLLKESLSAALLGLSLTYSLQVTQSLNGVVRSFSDLEVNMNSAERLLYYANEIETEDQKGLQPPEDWPSKGKIEFRNMTMKYAPDLPPVLRNINLDIKSFENIGVVGRTGAGKSSIVMTLFRLVEPELGSVIKIDDIDILDLKLSELRRRIAIIPQEPTLFSGTIRFNMDPFDEHTDQEIWDALENAGLKQTISELDNKLESEVRANGENFSVGQRQLLCLARAMIRDSRILVMDEATASVDIETDAVIQKALRTKFSNVTVLTIAHRLNTIIDYDKILVLNKGEVLEYDTPKNLLFETNENGELVPCTSTEFSKLVDETGPVNAALLRQTALDKYYRDNNIATTN</sequence>
<dbReference type="PROSITE" id="PS50929">
    <property type="entry name" value="ABC_TM1F"/>
    <property type="match status" value="2"/>
</dbReference>
<feature type="transmembrane region" description="Helical" evidence="11">
    <location>
        <begin position="842"/>
        <end position="863"/>
    </location>
</feature>
<comment type="similarity">
    <text evidence="2">Belongs to the ABC transporter superfamily. ABCC family. Conjugate transporter (TC 3.A.1.208) subfamily.</text>
</comment>
<dbReference type="CDD" id="cd18606">
    <property type="entry name" value="ABC_6TM_YOR1_D2_like"/>
    <property type="match status" value="1"/>
</dbReference>
<dbReference type="FunFam" id="3.40.50.300:FF:000997">
    <property type="entry name" value="Multidrug resistance-associated protein 1"/>
    <property type="match status" value="1"/>
</dbReference>
<dbReference type="FunFam" id="1.20.1560.10:FF:000010">
    <property type="entry name" value="Multidrug resistance-associated ABC transporter"/>
    <property type="match status" value="1"/>
</dbReference>
<reference evidence="14 15" key="1">
    <citation type="submission" date="2016-08" db="EMBL/GenBank/DDBJ databases">
        <title>A Parts List for Fungal Cellulosomes Revealed by Comparative Genomics.</title>
        <authorList>
            <consortium name="DOE Joint Genome Institute"/>
            <person name="Haitjema C.H."/>
            <person name="Gilmore S.P."/>
            <person name="Henske J.K."/>
            <person name="Solomon K.V."/>
            <person name="De Groot R."/>
            <person name="Kuo A."/>
            <person name="Mondo S.J."/>
            <person name="Salamov A.A."/>
            <person name="Labutti K."/>
            <person name="Zhao Z."/>
            <person name="Chiniquy J."/>
            <person name="Barry K."/>
            <person name="Brewer H.M."/>
            <person name="Purvine S.O."/>
            <person name="Wright A.T."/>
            <person name="Boxma B."/>
            <person name="Van Alen T."/>
            <person name="Hackstein J.H."/>
            <person name="Baker S.E."/>
            <person name="Grigoriev I.V."/>
            <person name="O'Malley M.A."/>
        </authorList>
    </citation>
    <scope>NUCLEOTIDE SEQUENCE [LARGE SCALE GENOMIC DNA]</scope>
    <source>
        <strain evidence="14 15">G1</strain>
    </source>
</reference>
<keyword evidence="6" id="KW-0547">Nucleotide-binding</keyword>
<dbReference type="Gene3D" id="1.20.1560.10">
    <property type="entry name" value="ABC transporter type 1, transmembrane domain"/>
    <property type="match status" value="2"/>
</dbReference>
<dbReference type="OrthoDB" id="6500128at2759"/>
<dbReference type="InterPro" id="IPR003593">
    <property type="entry name" value="AAA+_ATPase"/>
</dbReference>
<evidence type="ECO:0000256" key="1">
    <source>
        <dbReference type="ARBA" id="ARBA00004128"/>
    </source>
</evidence>
<comment type="caution">
    <text evidence="14">The sequence shown here is derived from an EMBL/GenBank/DDBJ whole genome shotgun (WGS) entry which is preliminary data.</text>
</comment>
<dbReference type="CDD" id="cd18597">
    <property type="entry name" value="ABC_6TM_YOR1_D1_like"/>
    <property type="match status" value="1"/>
</dbReference>
<feature type="transmembrane region" description="Helical" evidence="11">
    <location>
        <begin position="237"/>
        <end position="255"/>
    </location>
</feature>